<sequence>MTTPDLAAPRTRQPSRADRVRGPLLGAVGGVAALVLLRIHDPHGSGSYGYCPFLTVTGAPCPLCGGLRAMNDLTHGNLSAALLSNAAAVFILVAGAVLIARWFVRRWKGDAEAALLPAGRMPLLIFGVAMIVFTVYRWTPWGSWLYQG</sequence>
<dbReference type="Proteomes" id="UP000557772">
    <property type="component" value="Unassembled WGS sequence"/>
</dbReference>
<feature type="transmembrane region" description="Helical" evidence="1">
    <location>
        <begin position="20"/>
        <end position="39"/>
    </location>
</feature>
<feature type="transmembrane region" description="Helical" evidence="1">
    <location>
        <begin position="121"/>
        <end position="139"/>
    </location>
</feature>
<comment type="caution">
    <text evidence="2">The sequence shown here is derived from an EMBL/GenBank/DDBJ whole genome shotgun (WGS) entry which is preliminary data.</text>
</comment>
<protein>
    <submittedName>
        <fullName evidence="2">DUF2752 domain-containing protein</fullName>
    </submittedName>
</protein>
<dbReference type="RefSeq" id="WP_171154666.1">
    <property type="nucleotide sequence ID" value="NZ_JABENB010000001.1"/>
</dbReference>
<proteinExistence type="predicted"/>
<keyword evidence="3" id="KW-1185">Reference proteome</keyword>
<reference evidence="2 3" key="1">
    <citation type="submission" date="2020-05" db="EMBL/GenBank/DDBJ databases">
        <title>Flexivirga sp. ID2601S isolated from air conditioner.</title>
        <authorList>
            <person name="Kim D.H."/>
        </authorList>
    </citation>
    <scope>NUCLEOTIDE SEQUENCE [LARGE SCALE GENOMIC DNA]</scope>
    <source>
        <strain evidence="2 3">ID2601S</strain>
    </source>
</reference>
<organism evidence="2 3">
    <name type="scientific">Flexivirga aerilata</name>
    <dbReference type="NCBI Taxonomy" id="1656889"/>
    <lineage>
        <taxon>Bacteria</taxon>
        <taxon>Bacillati</taxon>
        <taxon>Actinomycetota</taxon>
        <taxon>Actinomycetes</taxon>
        <taxon>Micrococcales</taxon>
        <taxon>Dermacoccaceae</taxon>
        <taxon>Flexivirga</taxon>
    </lineage>
</organism>
<evidence type="ECO:0000256" key="1">
    <source>
        <dbReference type="SAM" id="Phobius"/>
    </source>
</evidence>
<accession>A0A849ASJ4</accession>
<evidence type="ECO:0000313" key="2">
    <source>
        <dbReference type="EMBL" id="NNG39692.1"/>
    </source>
</evidence>
<dbReference type="EMBL" id="JABENB010000001">
    <property type="protein sequence ID" value="NNG39692.1"/>
    <property type="molecule type" value="Genomic_DNA"/>
</dbReference>
<name>A0A849ASJ4_9MICO</name>
<feature type="transmembrane region" description="Helical" evidence="1">
    <location>
        <begin position="78"/>
        <end position="100"/>
    </location>
</feature>
<gene>
    <name evidence="2" type="ORF">HJ588_10460</name>
</gene>
<keyword evidence="1" id="KW-0812">Transmembrane</keyword>
<dbReference type="Pfam" id="PF10825">
    <property type="entry name" value="DUF2752"/>
    <property type="match status" value="1"/>
</dbReference>
<keyword evidence="1" id="KW-1133">Transmembrane helix</keyword>
<dbReference type="AlphaFoldDB" id="A0A849ASJ4"/>
<evidence type="ECO:0000313" key="3">
    <source>
        <dbReference type="Proteomes" id="UP000557772"/>
    </source>
</evidence>
<dbReference type="InterPro" id="IPR021215">
    <property type="entry name" value="DUF2752"/>
</dbReference>
<keyword evidence="1" id="KW-0472">Membrane</keyword>